<comment type="subcellular location">
    <subcellularLocation>
        <location evidence="1">Cell membrane</location>
        <topology evidence="1">Multi-pass membrane protein</topology>
    </subcellularLocation>
</comment>
<keyword evidence="3 6" id="KW-0812">Transmembrane</keyword>
<protein>
    <submittedName>
        <fullName evidence="8">RDD family protein</fullName>
    </submittedName>
</protein>
<feature type="transmembrane region" description="Helical" evidence="6">
    <location>
        <begin position="12"/>
        <end position="34"/>
    </location>
</feature>
<keyword evidence="2" id="KW-1003">Cell membrane</keyword>
<dbReference type="OrthoDB" id="1787043at2"/>
<dbReference type="InterPro" id="IPR010432">
    <property type="entry name" value="RDD"/>
</dbReference>
<keyword evidence="9" id="KW-1185">Reference proteome</keyword>
<sequence length="145" mass="15864">MERPAGFWIRFGALLLDGIIVSLPLGIILNLLFYQDLSSKHAGTNTLYWIYLIVVPVLWHGYVVGKRIVGVRIVKVDGSEVGYGTMLLRQLVGGLVYGVTLGIALIISAIMIGVRSDKRSIHDFIAGTYVTHAKPGETKPIETSI</sequence>
<comment type="caution">
    <text evidence="8">The sequence shown here is derived from an EMBL/GenBank/DDBJ whole genome shotgun (WGS) entry which is preliminary data.</text>
</comment>
<dbReference type="Pfam" id="PF06271">
    <property type="entry name" value="RDD"/>
    <property type="match status" value="1"/>
</dbReference>
<dbReference type="InterPro" id="IPR051791">
    <property type="entry name" value="Pra-immunoreactive"/>
</dbReference>
<accession>A0A3L7K2N2</accession>
<evidence type="ECO:0000256" key="2">
    <source>
        <dbReference type="ARBA" id="ARBA00022475"/>
    </source>
</evidence>
<evidence type="ECO:0000256" key="4">
    <source>
        <dbReference type="ARBA" id="ARBA00022989"/>
    </source>
</evidence>
<feature type="domain" description="RDD" evidence="7">
    <location>
        <begin position="4"/>
        <end position="127"/>
    </location>
</feature>
<dbReference type="AlphaFoldDB" id="A0A3L7K2N2"/>
<keyword evidence="4 6" id="KW-1133">Transmembrane helix</keyword>
<dbReference type="GO" id="GO:0005886">
    <property type="term" value="C:plasma membrane"/>
    <property type="evidence" value="ECO:0007669"/>
    <property type="project" value="UniProtKB-SubCell"/>
</dbReference>
<reference evidence="8 9" key="1">
    <citation type="submission" date="2018-10" db="EMBL/GenBank/DDBJ databases">
        <title>Falsibacillus sp. genome draft.</title>
        <authorList>
            <person name="Shi S."/>
        </authorList>
    </citation>
    <scope>NUCLEOTIDE SEQUENCE [LARGE SCALE GENOMIC DNA]</scope>
    <source>
        <strain evidence="8 9">GY 10110</strain>
    </source>
</reference>
<dbReference type="Proteomes" id="UP000276770">
    <property type="component" value="Unassembled WGS sequence"/>
</dbReference>
<feature type="transmembrane region" description="Helical" evidence="6">
    <location>
        <begin position="95"/>
        <end position="114"/>
    </location>
</feature>
<keyword evidence="5 6" id="KW-0472">Membrane</keyword>
<evidence type="ECO:0000256" key="6">
    <source>
        <dbReference type="SAM" id="Phobius"/>
    </source>
</evidence>
<evidence type="ECO:0000313" key="8">
    <source>
        <dbReference type="EMBL" id="RLQ96241.1"/>
    </source>
</evidence>
<dbReference type="PANTHER" id="PTHR36115:SF9">
    <property type="entry name" value="LMO1584 PROTEIN"/>
    <property type="match status" value="1"/>
</dbReference>
<name>A0A3L7K2N2_9BACI</name>
<evidence type="ECO:0000259" key="7">
    <source>
        <dbReference type="Pfam" id="PF06271"/>
    </source>
</evidence>
<evidence type="ECO:0000256" key="1">
    <source>
        <dbReference type="ARBA" id="ARBA00004651"/>
    </source>
</evidence>
<evidence type="ECO:0000256" key="5">
    <source>
        <dbReference type="ARBA" id="ARBA00023136"/>
    </source>
</evidence>
<proteinExistence type="predicted"/>
<organism evidence="8 9">
    <name type="scientific">Falsibacillus albus</name>
    <dbReference type="NCBI Taxonomy" id="2478915"/>
    <lineage>
        <taxon>Bacteria</taxon>
        <taxon>Bacillati</taxon>
        <taxon>Bacillota</taxon>
        <taxon>Bacilli</taxon>
        <taxon>Bacillales</taxon>
        <taxon>Bacillaceae</taxon>
        <taxon>Falsibacillus</taxon>
    </lineage>
</organism>
<dbReference type="RefSeq" id="WP_121680094.1">
    <property type="nucleotide sequence ID" value="NZ_RCVZ01000004.1"/>
</dbReference>
<evidence type="ECO:0000256" key="3">
    <source>
        <dbReference type="ARBA" id="ARBA00022692"/>
    </source>
</evidence>
<gene>
    <name evidence="8" type="ORF">D9X91_08115</name>
</gene>
<dbReference type="EMBL" id="RCVZ01000004">
    <property type="protein sequence ID" value="RLQ96241.1"/>
    <property type="molecule type" value="Genomic_DNA"/>
</dbReference>
<feature type="transmembrane region" description="Helical" evidence="6">
    <location>
        <begin position="46"/>
        <end position="65"/>
    </location>
</feature>
<evidence type="ECO:0000313" key="9">
    <source>
        <dbReference type="Proteomes" id="UP000276770"/>
    </source>
</evidence>
<dbReference type="PANTHER" id="PTHR36115">
    <property type="entry name" value="PROLINE-RICH ANTIGEN HOMOLOG-RELATED"/>
    <property type="match status" value="1"/>
</dbReference>